<dbReference type="STRING" id="522306.CAP2UW1_0160"/>
<accession>C7RJF5</accession>
<dbReference type="GO" id="GO:0015562">
    <property type="term" value="F:efflux transmembrane transporter activity"/>
    <property type="evidence" value="ECO:0007669"/>
    <property type="project" value="InterPro"/>
</dbReference>
<dbReference type="SUPFAM" id="SSF56954">
    <property type="entry name" value="Outer membrane efflux proteins (OEP)"/>
    <property type="match status" value="1"/>
</dbReference>
<dbReference type="HOGENOM" id="CLU_045519_0_0_4"/>
<dbReference type="Gene3D" id="1.20.1600.10">
    <property type="entry name" value="Outer membrane efflux proteins (OEP)"/>
    <property type="match status" value="1"/>
</dbReference>
<reference evidence="4" key="2">
    <citation type="submission" date="2009-09" db="EMBL/GenBank/DDBJ databases">
        <title>Complete sequence of chromosome of Candidatus Accumulibacter phosphatis clade IIA str. UW-1.</title>
        <authorList>
            <consortium name="US DOE Joint Genome Institute"/>
            <person name="Martin H.G."/>
            <person name="Ivanova N."/>
            <person name="Kunin V."/>
            <person name="Warnecke F."/>
            <person name="Barry K."/>
            <person name="He S."/>
            <person name="Salamov A."/>
            <person name="Szeto E."/>
            <person name="Dalin E."/>
            <person name="Pangilinan J.L."/>
            <person name="Lapidus A."/>
            <person name="Lowry S."/>
            <person name="Kyrpides N.C."/>
            <person name="McMahon K.D."/>
            <person name="Hugenholtz P."/>
        </authorList>
    </citation>
    <scope>NUCLEOTIDE SEQUENCE [LARGE SCALE GENOMIC DNA]</scope>
    <source>
        <strain evidence="4">UW-1</strain>
    </source>
</reference>
<reference evidence="4" key="1">
    <citation type="submission" date="2009-08" db="EMBL/GenBank/DDBJ databases">
        <authorList>
            <consortium name="US DOE Joint Genome Institute"/>
            <person name="Lucas S."/>
            <person name="Copeland A."/>
            <person name="Lapidus A."/>
            <person name="Glavina del Rio T."/>
            <person name="Dalin E."/>
            <person name="Tice H."/>
            <person name="Bruce D."/>
            <person name="Barry K."/>
            <person name="Pitluck S."/>
            <person name="Lowry S."/>
            <person name="Larimer F."/>
            <person name="Land M."/>
            <person name="Hauser L."/>
            <person name="Kyrpides N."/>
            <person name="Ivanova N."/>
            <person name="McMahon K.D."/>
            <person name="Hugenholtz P."/>
        </authorList>
    </citation>
    <scope>NUCLEOTIDE SEQUENCE</scope>
    <source>
        <strain evidence="4">UW-1</strain>
    </source>
</reference>
<dbReference type="Pfam" id="PF02321">
    <property type="entry name" value="OEP"/>
    <property type="match status" value="1"/>
</dbReference>
<evidence type="ECO:0000313" key="4">
    <source>
        <dbReference type="EMBL" id="ACV33519.1"/>
    </source>
</evidence>
<dbReference type="AlphaFoldDB" id="C7RJF5"/>
<sequence length="408" mass="44127" precursor="true">MHCNPQRTLKARLAVKLLSVLLGVTTASAQAETLREVFEKAWASSPHGRTAEAKRDEVAASRTVAESWFPAAPKVDAFHRTDRWNSDLGNQESEIGVSVPLWLPGQKAARRSLAEAEGGENEGDIQATRLAVAGELRRALWTLIMARSEAEVAAERLKAALALEEDVGRRLKVGEIARSDLLLARQETASARAAAADAQLGVVRSLQRYRVLTGSERLPDDPQEPVAVADNRPVDPRVAAGQAVIERARAALKLAQESRREAPSVGVLYRRDRDVSGATPRDSIGFAISIPLAVEVRNAPLLASANTALIDAEARYRRLLAEVEAEVREAEAQLDSAGLGATLAVEREHAAAERLALMRRSFELGETSLVELLRAHSQTTEARIEGARSRSRLSAAQANLNQARGITP</sequence>
<keyword evidence="3" id="KW-0732">Signal</keyword>
<dbReference type="InterPro" id="IPR010131">
    <property type="entry name" value="MdtP/NodT-like"/>
</dbReference>
<dbReference type="PANTHER" id="PTHR30203">
    <property type="entry name" value="OUTER MEMBRANE CATION EFFLUX PROTEIN"/>
    <property type="match status" value="1"/>
</dbReference>
<name>C7RJF5_ACCRE</name>
<gene>
    <name evidence="4" type="ordered locus">CAP2UW1_0160</name>
</gene>
<organism evidence="4">
    <name type="scientific">Accumulibacter regalis</name>
    <dbReference type="NCBI Taxonomy" id="522306"/>
    <lineage>
        <taxon>Bacteria</taxon>
        <taxon>Pseudomonadati</taxon>
        <taxon>Pseudomonadota</taxon>
        <taxon>Betaproteobacteria</taxon>
        <taxon>Candidatus Accumulibacter</taxon>
    </lineage>
</organism>
<evidence type="ECO:0000256" key="3">
    <source>
        <dbReference type="SAM" id="SignalP"/>
    </source>
</evidence>
<feature type="signal peptide" evidence="3">
    <location>
        <begin position="1"/>
        <end position="31"/>
    </location>
</feature>
<proteinExistence type="inferred from homology"/>
<evidence type="ECO:0000256" key="2">
    <source>
        <dbReference type="SAM" id="Coils"/>
    </source>
</evidence>
<keyword evidence="2" id="KW-0175">Coiled coil</keyword>
<dbReference type="InterPro" id="IPR003423">
    <property type="entry name" value="OMP_efflux"/>
</dbReference>
<feature type="chain" id="PRO_5002983810" evidence="3">
    <location>
        <begin position="32"/>
        <end position="408"/>
    </location>
</feature>
<dbReference type="eggNOG" id="COG1538">
    <property type="taxonomic scope" value="Bacteria"/>
</dbReference>
<comment type="similarity">
    <text evidence="1">Belongs to the outer membrane factor (OMF) (TC 1.B.17) family.</text>
</comment>
<dbReference type="PANTHER" id="PTHR30203:SF24">
    <property type="entry name" value="BLR4935 PROTEIN"/>
    <property type="match status" value="1"/>
</dbReference>
<feature type="coiled-coil region" evidence="2">
    <location>
        <begin position="302"/>
        <end position="340"/>
    </location>
</feature>
<evidence type="ECO:0000256" key="1">
    <source>
        <dbReference type="ARBA" id="ARBA00007613"/>
    </source>
</evidence>
<protein>
    <submittedName>
        <fullName evidence="4">Outer membrane efflux protein</fullName>
    </submittedName>
</protein>
<dbReference type="EMBL" id="CP001715">
    <property type="protein sequence ID" value="ACV33519.1"/>
    <property type="molecule type" value="Genomic_DNA"/>
</dbReference>
<dbReference type="KEGG" id="app:CAP2UW1_0160"/>